<dbReference type="AlphaFoldDB" id="A0AAE9J4F1"/>
<proteinExistence type="predicted"/>
<reference evidence="2 3" key="1">
    <citation type="submission" date="2022-04" db="EMBL/GenBank/DDBJ databases">
        <title>Chromosome-level reference genomes for two strains of Caenorhabditis briggsae: an improved platform for comparative genomics.</title>
        <authorList>
            <person name="Stevens L."/>
            <person name="Andersen E."/>
        </authorList>
    </citation>
    <scope>NUCLEOTIDE SEQUENCE [LARGE SCALE GENOMIC DNA]</scope>
    <source>
        <strain evidence="2">VX34</strain>
        <tissue evidence="2">Whole-organism</tissue>
    </source>
</reference>
<name>A0AAE9J4F1_CAEBR</name>
<dbReference type="EMBL" id="CP092620">
    <property type="protein sequence ID" value="UMM14165.1"/>
    <property type="molecule type" value="Genomic_DNA"/>
</dbReference>
<keyword evidence="3" id="KW-1185">Reference proteome</keyword>
<sequence length="467" mass="52263">MLILLAYMKVLLLFLYFLPNNVGGCLVVKPKNPDLQNCKCSIDLFNQDDIRNNNGGSYLANQKAWNPIVTATDSCGLLITCDPIAGVSSFMTVMFRSNGNPLYLNRVVSRQSTYLPQPRSIDNLTCDESENGTYQWHYYGSPLPDLSLSCIADEDSCKCSSIIIEGFPTVSSRMKSDPNRCGYFNASCERPEGTYPFLFSVDKYAITAGSSSYVYKYDDLMCLKEEDGAFNWYFANLRMPNPSLSCAADVQIYGKGTIEKHCLMTGDRGDRTVRCVDHPLDSKVKIWIARGTRVINPAVACVKLEIQKDDVPMNGCQCPPIKHIDALGIIQMDSHTSWLARKLIIRASIAVDSNCEVSFNAALLGMADFQLMLLRDEAPPIFMRRYLKDDIKPAKVVLDDLTCRKVGNAYKWDYGSSKITDKTLYMIGFPKGKIAVKCTTNTRKWTVDKAVDVPTIDVIYAVCVDFR</sequence>
<organism evidence="2 3">
    <name type="scientific">Caenorhabditis briggsae</name>
    <dbReference type="NCBI Taxonomy" id="6238"/>
    <lineage>
        <taxon>Eukaryota</taxon>
        <taxon>Metazoa</taxon>
        <taxon>Ecdysozoa</taxon>
        <taxon>Nematoda</taxon>
        <taxon>Chromadorea</taxon>
        <taxon>Rhabditida</taxon>
        <taxon>Rhabditina</taxon>
        <taxon>Rhabditomorpha</taxon>
        <taxon>Rhabditoidea</taxon>
        <taxon>Rhabditidae</taxon>
        <taxon>Peloderinae</taxon>
        <taxon>Caenorhabditis</taxon>
    </lineage>
</organism>
<gene>
    <name evidence="2" type="ORF">L5515_002086</name>
</gene>
<feature type="signal peptide" evidence="1">
    <location>
        <begin position="1"/>
        <end position="24"/>
    </location>
</feature>
<evidence type="ECO:0000256" key="1">
    <source>
        <dbReference type="SAM" id="SignalP"/>
    </source>
</evidence>
<evidence type="ECO:0000313" key="3">
    <source>
        <dbReference type="Proteomes" id="UP000829354"/>
    </source>
</evidence>
<evidence type="ECO:0000313" key="2">
    <source>
        <dbReference type="EMBL" id="UMM14165.1"/>
    </source>
</evidence>
<feature type="chain" id="PRO_5042187096" evidence="1">
    <location>
        <begin position="25"/>
        <end position="467"/>
    </location>
</feature>
<dbReference type="Proteomes" id="UP000829354">
    <property type="component" value="Chromosome I"/>
</dbReference>
<protein>
    <submittedName>
        <fullName evidence="2">Uncharacterized protein</fullName>
    </submittedName>
</protein>
<accession>A0AAE9J4F1</accession>
<keyword evidence="1" id="KW-0732">Signal</keyword>